<dbReference type="WBParaSite" id="DME_0000065001-mRNA-1">
    <property type="protein sequence ID" value="DME_0000065001-mRNA-1"/>
    <property type="gene ID" value="DME_0000065001"/>
</dbReference>
<feature type="signal peptide" evidence="11">
    <location>
        <begin position="1"/>
        <end position="17"/>
    </location>
</feature>
<dbReference type="GO" id="GO:0036503">
    <property type="term" value="P:ERAD pathway"/>
    <property type="evidence" value="ECO:0007669"/>
    <property type="project" value="TreeGrafter"/>
</dbReference>
<dbReference type="InterPro" id="IPR047139">
    <property type="entry name" value="ANKZ1/VMS1"/>
</dbReference>
<evidence type="ECO:0000256" key="3">
    <source>
        <dbReference type="ARBA" id="ARBA00022490"/>
    </source>
</evidence>
<comment type="domain">
    <text evidence="10">The VLRF1 domain mediates binding to the 60S ribosomal subunit.</text>
</comment>
<evidence type="ECO:0000256" key="5">
    <source>
        <dbReference type="ARBA" id="ARBA00022737"/>
    </source>
</evidence>
<evidence type="ECO:0000313" key="14">
    <source>
        <dbReference type="WBParaSite" id="DME_0000065001-mRNA-1"/>
    </source>
</evidence>
<protein>
    <submittedName>
        <fullName evidence="14">BVLRF1 domain-containing protein</fullName>
    </submittedName>
</protein>
<dbReference type="PROSITE" id="PS52044">
    <property type="entry name" value="VLRF1"/>
    <property type="match status" value="1"/>
</dbReference>
<sequence>LCVHVLFKAWCIRCSSCATVLNGNRAELLAHYQSDWHQLNSLRAFNGCAPLSEDKIGDNLQFSEFYDISDAPLLKVLSSKKNVYFLHEKHVYSIYRCILHPNEQISDSVFRRPLDCAIIMLTAGHFAGAIFKCSEMIEHKTFHRYVVRAKQGARQSKADSRQSSARSVGAQLRRSNEKLLKEEIKKTVTKWSDLIDETPLIFIRCAESDKSFFTSDHSNGSLFLKSDQRIRTIPFVTYRADLHEVRRIWRQLR</sequence>
<keyword evidence="11" id="KW-0732">Signal</keyword>
<evidence type="ECO:0000256" key="11">
    <source>
        <dbReference type="SAM" id="SignalP"/>
    </source>
</evidence>
<dbReference type="AlphaFoldDB" id="A0A0N4U1Y4"/>
<comment type="subcellular location">
    <subcellularLocation>
        <location evidence="1">Cytoplasm</location>
    </subcellularLocation>
</comment>
<keyword evidence="9" id="KW-0175">Coiled coil</keyword>
<name>A0A0N4U1Y4_DRAME</name>
<dbReference type="Proteomes" id="UP000038040">
    <property type="component" value="Unplaced"/>
</dbReference>
<evidence type="ECO:0000256" key="9">
    <source>
        <dbReference type="ARBA" id="ARBA00023054"/>
    </source>
</evidence>
<comment type="similarity">
    <text evidence="2 10">Belongs to the ANKZF1/VMS1 family.</text>
</comment>
<evidence type="ECO:0000259" key="12">
    <source>
        <dbReference type="PROSITE" id="PS52044"/>
    </source>
</evidence>
<evidence type="ECO:0000256" key="6">
    <source>
        <dbReference type="ARBA" id="ARBA00022759"/>
    </source>
</evidence>
<keyword evidence="3 10" id="KW-0963">Cytoplasm</keyword>
<evidence type="ECO:0000313" key="13">
    <source>
        <dbReference type="Proteomes" id="UP000038040"/>
    </source>
</evidence>
<keyword evidence="5" id="KW-0677">Repeat</keyword>
<dbReference type="GO" id="GO:0004519">
    <property type="term" value="F:endonuclease activity"/>
    <property type="evidence" value="ECO:0007669"/>
    <property type="project" value="UniProtKB-KW"/>
</dbReference>
<keyword evidence="4 10" id="KW-0540">Nuclease</keyword>
<dbReference type="PANTHER" id="PTHR16036">
    <property type="entry name" value="ANKYRIN REPEAT AND ZINC FINGER DOMAIN-CONTAINING PROTEIN 1"/>
    <property type="match status" value="1"/>
</dbReference>
<dbReference type="GO" id="GO:0005737">
    <property type="term" value="C:cytoplasm"/>
    <property type="evidence" value="ECO:0007669"/>
    <property type="project" value="UniProtKB-SubCell"/>
</dbReference>
<keyword evidence="6 10" id="KW-0255">Endonuclease</keyword>
<evidence type="ECO:0000256" key="4">
    <source>
        <dbReference type="ARBA" id="ARBA00022722"/>
    </source>
</evidence>
<keyword evidence="8" id="KW-0040">ANK repeat</keyword>
<reference evidence="14" key="1">
    <citation type="submission" date="2017-02" db="UniProtKB">
        <authorList>
            <consortium name="WormBaseParasite"/>
        </authorList>
    </citation>
    <scope>IDENTIFICATION</scope>
</reference>
<accession>A0A0N4U1Y4</accession>
<evidence type="ECO:0000256" key="2">
    <source>
        <dbReference type="ARBA" id="ARBA00009262"/>
    </source>
</evidence>
<evidence type="ECO:0000256" key="1">
    <source>
        <dbReference type="ARBA" id="ARBA00004496"/>
    </source>
</evidence>
<feature type="chain" id="PRO_5005886347" evidence="11">
    <location>
        <begin position="18"/>
        <end position="253"/>
    </location>
</feature>
<dbReference type="PANTHER" id="PTHR16036:SF2">
    <property type="entry name" value="TRNA ENDONUCLEASE ANKZF1"/>
    <property type="match status" value="1"/>
</dbReference>
<proteinExistence type="inferred from homology"/>
<evidence type="ECO:0000256" key="7">
    <source>
        <dbReference type="ARBA" id="ARBA00022801"/>
    </source>
</evidence>
<feature type="active site" evidence="10">
    <location>
        <position position="155"/>
    </location>
</feature>
<feature type="domain" description="VLRF1" evidence="12">
    <location>
        <begin position="112"/>
        <end position="253"/>
    </location>
</feature>
<dbReference type="Pfam" id="PF18826">
    <property type="entry name" value="bVLRF1"/>
    <property type="match status" value="1"/>
</dbReference>
<evidence type="ECO:0000256" key="8">
    <source>
        <dbReference type="ARBA" id="ARBA00023043"/>
    </source>
</evidence>
<keyword evidence="7 10" id="KW-0378">Hydrolase</keyword>
<dbReference type="InterPro" id="IPR041175">
    <property type="entry name" value="VLRF1/Vms1"/>
</dbReference>
<dbReference type="GO" id="GO:0016787">
    <property type="term" value="F:hydrolase activity"/>
    <property type="evidence" value="ECO:0007669"/>
    <property type="project" value="UniProtKB-KW"/>
</dbReference>
<organism evidence="13 14">
    <name type="scientific">Dracunculus medinensis</name>
    <name type="common">Guinea worm</name>
    <dbReference type="NCBI Taxonomy" id="318479"/>
    <lineage>
        <taxon>Eukaryota</taxon>
        <taxon>Metazoa</taxon>
        <taxon>Ecdysozoa</taxon>
        <taxon>Nematoda</taxon>
        <taxon>Chromadorea</taxon>
        <taxon>Rhabditida</taxon>
        <taxon>Spirurina</taxon>
        <taxon>Dracunculoidea</taxon>
        <taxon>Dracunculidae</taxon>
        <taxon>Dracunculus</taxon>
    </lineage>
</organism>
<evidence type="ECO:0000256" key="10">
    <source>
        <dbReference type="PROSITE-ProRule" id="PRU01389"/>
    </source>
</evidence>